<dbReference type="AlphaFoldDB" id="A0AAI8CLK7"/>
<sequence>MRTLYELCVPRESVFDETKRDDVLDLSDLIENRIDPYRFFEETYITDGMRVLFDTAFKRFHRQTAAGVIKLRQSMGGGKTHNMIALGLLARYPDLREKVLGDKFKDSPLGRIKVVAFTGRESDAPYGIWGAIAEQLGKREMFKDYYSPLQAPGQSAWVNLLRGEPLLILLDELPPYLENAKAKLIGESNLAVVTTTALANLFNALNKEELSNVCLVISDLRAVYESGSELLQSSFRELENEVNRLAIEIEPVSLSTDEIYHILRKRLFKQLPSEEEINEVALAYKKAVIEAKQMGYTNLAPDQIYNWIKESYPFHPSLRDLYARFKENPGFQQTRGLLRLMRIVVSQLYKGDNPKAKYKYLIHPYDFDLNDHEMLTAITQIKPSLANAIAHDIASNGHAIAEEIDSTIGETHMQDLAKLILVSSLADVPNALLGLSIQETVGYLCEPGKDITRVKKALDEFVMRAWYLHTDRDGKLYFKNTRNLIAELNSLVESYDNESAKKELRNFLEKIFEPKIGDCYQRVLVFPAVDEIRLSEDKVTLVIFEPYIGGTGLHPDLKEFYDNERYKNRVMFLSGSRSTMEKLLRAAKEHRAINEIISRMENEEKVPASDPQYQRALEKRDRIVLELLQAARETFTQIYYPTKEGLIKADFLMEFRSNEYNGEKQIRDLLEKRQKFTYDTTSDIFRKKCEDRLFTQKEMRWSDVKERAATNPAWQWHHPSALDKLKDEMLRKGIWREHGGYIEKGPFPKEKTSVQIRELRRDEQTGEVILKIIPLHGDKVYYEVGSVATTASNLVENLNEFRTKEVKLSFLCVDSTGEHETGEPVLWINKLELKYRTYNKGSDEIIELKAVPPATIKYTTDGSNPKENGGIYEGEFIVPQNCTYVLAVAEKEGVYSDVLQIKIDRERGVKVDASKPLTLKRRIKTSDTRETYEEIGLLKKCNAKISDASVLFFTKEDSSDRRRYVEVTLDLEVDIDKLERSIESIRENFMNDKEVTIIFESNSIHFATGQDFLDWVAGKKLELKNFKQGEIVQQ</sequence>
<dbReference type="RefSeq" id="WP_033191784.1">
    <property type="nucleotide sequence ID" value="NZ_CP014334.2"/>
</dbReference>
<name>A0AAI8CLK7_FERIS</name>
<gene>
    <name evidence="3" type="ORF">NA23_05315</name>
</gene>
<reference evidence="3 4" key="1">
    <citation type="journal article" date="2015" name="Stand. Genomic Sci.">
        <title>Genome sequence of a native-feather degrading extremely thermophilic Eubacterium, Fervidobacterium islandicum AW-1.</title>
        <authorList>
            <person name="Lee Y.J."/>
            <person name="Jeong H."/>
            <person name="Park G.S."/>
            <person name="Kwak Y."/>
            <person name="Lee S.J."/>
            <person name="Lee S.J."/>
            <person name="Park M.K."/>
            <person name="Kim J.Y."/>
            <person name="Kang H.K."/>
            <person name="Shin J.H."/>
            <person name="Lee D.W."/>
        </authorList>
    </citation>
    <scope>NUCLEOTIDE SEQUENCE [LARGE SCALE GENOMIC DNA]</scope>
    <source>
        <strain evidence="3 4">AW-1</strain>
    </source>
</reference>
<feature type="domain" description="GH29D-like beta-sandwich" evidence="2">
    <location>
        <begin position="843"/>
        <end position="893"/>
    </location>
</feature>
<keyword evidence="1" id="KW-0175">Coiled coil</keyword>
<feature type="coiled-coil region" evidence="1">
    <location>
        <begin position="478"/>
        <end position="505"/>
    </location>
</feature>
<evidence type="ECO:0000313" key="3">
    <source>
        <dbReference type="EMBL" id="AMW32750.1"/>
    </source>
</evidence>
<evidence type="ECO:0000259" key="2">
    <source>
        <dbReference type="Pfam" id="PF13290"/>
    </source>
</evidence>
<evidence type="ECO:0000313" key="4">
    <source>
        <dbReference type="Proteomes" id="UP000093740"/>
    </source>
</evidence>
<protein>
    <submittedName>
        <fullName evidence="3">DUF499 domain-containing protein</fullName>
    </submittedName>
</protein>
<feature type="coiled-coil region" evidence="1">
    <location>
        <begin position="968"/>
        <end position="995"/>
    </location>
</feature>
<dbReference type="InterPro" id="IPR007555">
    <property type="entry name" value="DUF499"/>
</dbReference>
<dbReference type="Pfam" id="PF04465">
    <property type="entry name" value="DUF499"/>
    <property type="match status" value="1"/>
</dbReference>
<dbReference type="Proteomes" id="UP000093740">
    <property type="component" value="Chromosome"/>
</dbReference>
<organism evidence="3 4">
    <name type="scientific">Fervidobacterium islandicum</name>
    <dbReference type="NCBI Taxonomy" id="2423"/>
    <lineage>
        <taxon>Bacteria</taxon>
        <taxon>Thermotogati</taxon>
        <taxon>Thermotogota</taxon>
        <taxon>Thermotogae</taxon>
        <taxon>Thermotogales</taxon>
        <taxon>Fervidobacteriaceae</taxon>
        <taxon>Fervidobacterium</taxon>
    </lineage>
</organism>
<dbReference type="InterPro" id="IPR059177">
    <property type="entry name" value="GH29D-like_dom"/>
</dbReference>
<accession>A0AAI8CLK7</accession>
<keyword evidence="4" id="KW-1185">Reference proteome</keyword>
<evidence type="ECO:0000256" key="1">
    <source>
        <dbReference type="SAM" id="Coils"/>
    </source>
</evidence>
<dbReference type="KEGG" id="fia:NA23_05315"/>
<dbReference type="EMBL" id="CP014334">
    <property type="protein sequence ID" value="AMW32750.1"/>
    <property type="molecule type" value="Genomic_DNA"/>
</dbReference>
<proteinExistence type="predicted"/>
<dbReference type="Pfam" id="PF13290">
    <property type="entry name" value="CHB_HEX_C_1"/>
    <property type="match status" value="1"/>
</dbReference>